<organism evidence="3 4">
    <name type="scientific">Neocallimastix californiae</name>
    <dbReference type="NCBI Taxonomy" id="1754190"/>
    <lineage>
        <taxon>Eukaryota</taxon>
        <taxon>Fungi</taxon>
        <taxon>Fungi incertae sedis</taxon>
        <taxon>Chytridiomycota</taxon>
        <taxon>Chytridiomycota incertae sedis</taxon>
        <taxon>Neocallimastigomycetes</taxon>
        <taxon>Neocallimastigales</taxon>
        <taxon>Neocallimastigaceae</taxon>
        <taxon>Neocallimastix</taxon>
    </lineage>
</organism>
<evidence type="ECO:0000313" key="3">
    <source>
        <dbReference type="EMBL" id="ORY74236.1"/>
    </source>
</evidence>
<dbReference type="OrthoDB" id="10257471at2759"/>
<feature type="compositionally biased region" description="Low complexity" evidence="1">
    <location>
        <begin position="67"/>
        <end position="97"/>
    </location>
</feature>
<dbReference type="GO" id="GO:0019005">
    <property type="term" value="C:SCF ubiquitin ligase complex"/>
    <property type="evidence" value="ECO:0007669"/>
    <property type="project" value="TreeGrafter"/>
</dbReference>
<dbReference type="SMART" id="SM00367">
    <property type="entry name" value="LRR_CC"/>
    <property type="match status" value="4"/>
</dbReference>
<dbReference type="AlphaFoldDB" id="A0A1Y2ESV5"/>
<dbReference type="PANTHER" id="PTHR13318">
    <property type="entry name" value="PARTNER OF PAIRED, ISOFORM B-RELATED"/>
    <property type="match status" value="1"/>
</dbReference>
<dbReference type="SUPFAM" id="SSF81383">
    <property type="entry name" value="F-box domain"/>
    <property type="match status" value="1"/>
</dbReference>
<dbReference type="PROSITE" id="PS50181">
    <property type="entry name" value="FBOX"/>
    <property type="match status" value="1"/>
</dbReference>
<feature type="region of interest" description="Disordered" evidence="1">
    <location>
        <begin position="49"/>
        <end position="97"/>
    </location>
</feature>
<dbReference type="GO" id="GO:0031146">
    <property type="term" value="P:SCF-dependent proteasomal ubiquitin-dependent protein catabolic process"/>
    <property type="evidence" value="ECO:0007669"/>
    <property type="project" value="TreeGrafter"/>
</dbReference>
<feature type="compositionally biased region" description="Low complexity" evidence="1">
    <location>
        <begin position="49"/>
        <end position="60"/>
    </location>
</feature>
<dbReference type="SUPFAM" id="SSF52047">
    <property type="entry name" value="RNI-like"/>
    <property type="match status" value="2"/>
</dbReference>
<evidence type="ECO:0000313" key="4">
    <source>
        <dbReference type="Proteomes" id="UP000193920"/>
    </source>
</evidence>
<dbReference type="InterPro" id="IPR036047">
    <property type="entry name" value="F-box-like_dom_sf"/>
</dbReference>
<dbReference type="EMBL" id="MCOG01000030">
    <property type="protein sequence ID" value="ORY74236.1"/>
    <property type="molecule type" value="Genomic_DNA"/>
</dbReference>
<keyword evidence="4" id="KW-1185">Reference proteome</keyword>
<sequence>MNIIENFETTTNPLTINTTNLNNLNTNSEINDENEDKQNFEGTVTNIQNNENNTSSLNNIDSEDNPLSPSTFANLSSSSSSQTLNNINSYDNSNSNNDDLKQNININEDNNIIINNDHSICQCTFPISNTKINNSNEYTYHLYNLPNEILIQIGSLIDIKSLGRICQVSKLLYSVFYSAEELWENLNLSKKNTIGGGKYDNDFPILDNLEFLLNNPKRNRRFYSLKKIDLSITVIDDLSIFEKEEVLNCCSKLRRINLTSCKHIDAFSIYYLKKLPNLDSLDLCYCDQINDLSLKIISDYLPHLKYLDLSYLSNITEEGLRHLLKLPELETVKVLGCFHIRSYFWSYLGDFRNRGILPIRKLVIGEHGKSQFRLPKFCVWRMNDLVNYCPLLETLCLDMVLIDWTNNSLKTLLDGCTKLKELSLLLYDNAWASFVESSQCLEKLEKLELTLHCGLSITESTIDQICKPNVTSIRFLQKASIYDSNEIISKIESRCKKIQSIEMNATDLNNIGIEKLHHLKGTLLELSLYEPTVTNKLLNAISEMKLKDLNLTDMKKANFSNQFKKLFRGNKIKNKTKNLIYDPIESAKISETNFKNKIVKGKKTINHLYNPIKEYEGTILSHSIVELELNSKEYFQDSDLQNIGIYSSSPECQSLVKLSQYGKKIRFLQLCGPIGLTDYSLGHMTNLVSLNTIWIKDCNDFTFDGLYKFSEAKWKTLKRLIVTDCKNVKENYHQKVHILKDLEIDLIIENKD</sequence>
<evidence type="ECO:0000259" key="2">
    <source>
        <dbReference type="PROSITE" id="PS50181"/>
    </source>
</evidence>
<gene>
    <name evidence="3" type="ORF">LY90DRAFT_666361</name>
</gene>
<accession>A0A1Y2ESV5</accession>
<name>A0A1Y2ESV5_9FUNG</name>
<dbReference type="InterPro" id="IPR001810">
    <property type="entry name" value="F-box_dom"/>
</dbReference>
<protein>
    <submittedName>
        <fullName evidence="3">RNI-like protein</fullName>
    </submittedName>
</protein>
<dbReference type="STRING" id="1754190.A0A1Y2ESV5"/>
<dbReference type="PANTHER" id="PTHR13318:SF95">
    <property type="entry name" value="F-BOX PROTEIN YLR352W"/>
    <property type="match status" value="1"/>
</dbReference>
<dbReference type="InterPro" id="IPR032675">
    <property type="entry name" value="LRR_dom_sf"/>
</dbReference>
<dbReference type="Gene3D" id="3.80.10.10">
    <property type="entry name" value="Ribonuclease Inhibitor"/>
    <property type="match status" value="3"/>
</dbReference>
<dbReference type="Pfam" id="PF12937">
    <property type="entry name" value="F-box-like"/>
    <property type="match status" value="1"/>
</dbReference>
<evidence type="ECO:0000256" key="1">
    <source>
        <dbReference type="SAM" id="MobiDB-lite"/>
    </source>
</evidence>
<dbReference type="Proteomes" id="UP000193920">
    <property type="component" value="Unassembled WGS sequence"/>
</dbReference>
<comment type="caution">
    <text evidence="3">The sequence shown here is derived from an EMBL/GenBank/DDBJ whole genome shotgun (WGS) entry which is preliminary data.</text>
</comment>
<reference evidence="3 4" key="1">
    <citation type="submission" date="2016-08" db="EMBL/GenBank/DDBJ databases">
        <title>A Parts List for Fungal Cellulosomes Revealed by Comparative Genomics.</title>
        <authorList>
            <consortium name="DOE Joint Genome Institute"/>
            <person name="Haitjema C.H."/>
            <person name="Gilmore S.P."/>
            <person name="Henske J.K."/>
            <person name="Solomon K.V."/>
            <person name="De Groot R."/>
            <person name="Kuo A."/>
            <person name="Mondo S.J."/>
            <person name="Salamov A.A."/>
            <person name="Labutti K."/>
            <person name="Zhao Z."/>
            <person name="Chiniquy J."/>
            <person name="Barry K."/>
            <person name="Brewer H.M."/>
            <person name="Purvine S.O."/>
            <person name="Wright A.T."/>
            <person name="Boxma B."/>
            <person name="Van Alen T."/>
            <person name="Hackstein J.H."/>
            <person name="Baker S.E."/>
            <person name="Grigoriev I.V."/>
            <person name="O'Malley M.A."/>
        </authorList>
    </citation>
    <scope>NUCLEOTIDE SEQUENCE [LARGE SCALE GENOMIC DNA]</scope>
    <source>
        <strain evidence="3 4">G1</strain>
    </source>
</reference>
<proteinExistence type="predicted"/>
<feature type="domain" description="F-box" evidence="2">
    <location>
        <begin position="139"/>
        <end position="186"/>
    </location>
</feature>
<dbReference type="InterPro" id="IPR006553">
    <property type="entry name" value="Leu-rich_rpt_Cys-con_subtyp"/>
</dbReference>